<reference evidence="1" key="1">
    <citation type="submission" date="2019-08" db="EMBL/GenBank/DDBJ databases">
        <authorList>
            <person name="Kucharzyk K."/>
            <person name="Murdoch R.W."/>
            <person name="Higgins S."/>
            <person name="Loffler F."/>
        </authorList>
    </citation>
    <scope>NUCLEOTIDE SEQUENCE</scope>
</reference>
<name>A0A644XFV3_9ZZZZ</name>
<dbReference type="InterPro" id="IPR011042">
    <property type="entry name" value="6-blade_b-propeller_TolB-like"/>
</dbReference>
<accession>A0A644XFV3</accession>
<sequence>MWNTQPLFELIFLTSKIMKKVSFILSIFLFLGCSSKKEHNSNFSMDQIEQLQLSNVKPINILDKDKLLLDFNVFLTEKEISINELVDNVKFIPLQTTEESLIAEVNKLICTEHHYFILDSDIGKNVFIFSSEGTFIKRIPTGQGPEEIYNPGDIAIDEEQNHLIVYNRKGLSYYDYKGNFIKRELLPFNFKNFRIIPDGFLFIIAPNQNNHLKELSKMQVLITDRNFRIITAGLPFHYSENISYGITDYTSSLMNETNFAFKFSNKIYQYVDTLSIQEKYQLDFSDKELPDQYLGINSNDIFDTLKNNDFYYFMGNYIKNDTHEYFALYNRYNKKRFQTFIFRDKERGKLIGGNKITLNDSIPFFGYPLTAYKNEFIGAISPQAIKHYLSENEEKRKNNTLFDQLDSDSNPIVIKYTLK</sequence>
<comment type="caution">
    <text evidence="1">The sequence shown here is derived from an EMBL/GenBank/DDBJ whole genome shotgun (WGS) entry which is preliminary data.</text>
</comment>
<gene>
    <name evidence="1" type="ORF">SDC9_61005</name>
</gene>
<dbReference type="Pfam" id="PF17170">
    <property type="entry name" value="DUF5128"/>
    <property type="match status" value="1"/>
</dbReference>
<evidence type="ECO:0008006" key="2">
    <source>
        <dbReference type="Google" id="ProtNLM"/>
    </source>
</evidence>
<evidence type="ECO:0000313" key="1">
    <source>
        <dbReference type="EMBL" id="MPM14641.1"/>
    </source>
</evidence>
<proteinExistence type="predicted"/>
<protein>
    <recommendedName>
        <fullName evidence="2">6-bladed beta-propeller</fullName>
    </recommendedName>
</protein>
<dbReference type="EMBL" id="VSSQ01002313">
    <property type="protein sequence ID" value="MPM14641.1"/>
    <property type="molecule type" value="Genomic_DNA"/>
</dbReference>
<organism evidence="1">
    <name type="scientific">bioreactor metagenome</name>
    <dbReference type="NCBI Taxonomy" id="1076179"/>
    <lineage>
        <taxon>unclassified sequences</taxon>
        <taxon>metagenomes</taxon>
        <taxon>ecological metagenomes</taxon>
    </lineage>
</organism>
<dbReference type="Gene3D" id="2.120.10.30">
    <property type="entry name" value="TolB, C-terminal domain"/>
    <property type="match status" value="1"/>
</dbReference>
<dbReference type="AlphaFoldDB" id="A0A644XFV3"/>